<dbReference type="GO" id="GO:0070403">
    <property type="term" value="F:NAD+ binding"/>
    <property type="evidence" value="ECO:0007669"/>
    <property type="project" value="InterPro"/>
</dbReference>
<evidence type="ECO:0000256" key="1">
    <source>
        <dbReference type="ARBA" id="ARBA00012928"/>
    </source>
</evidence>
<dbReference type="InterPro" id="IPR003000">
    <property type="entry name" value="Sirtuin"/>
</dbReference>
<dbReference type="Proteomes" id="UP001229244">
    <property type="component" value="Unassembled WGS sequence"/>
</dbReference>
<feature type="domain" description="Deacetylase sirtuin-type" evidence="5">
    <location>
        <begin position="1"/>
        <end position="254"/>
    </location>
</feature>
<keyword evidence="3" id="KW-0520">NAD</keyword>
<feature type="binding site" evidence="4">
    <location>
        <position position="163"/>
    </location>
    <ligand>
        <name>Zn(2+)</name>
        <dbReference type="ChEBI" id="CHEBI:29105"/>
    </ligand>
</feature>
<dbReference type="InterPro" id="IPR050134">
    <property type="entry name" value="NAD-dep_sirtuin_deacylases"/>
</dbReference>
<sequence length="254" mass="27249">MAVVEELSEARALLGELVSSASRAIVFTGAGISTESGIPDFRSPGGIWSRMEPIYFDDFLASEEARLEDWRRRFEMRKLFAEAVPNAAHRAIAGLVDSGIVSDVITQNIDGLHQRSGVPQERVIELHGNATSAACLDCGHGMGFDDAEALIEREARAPRCGICGGLVKARVINFGQAMPIDEMERAERAVRDCDLFLAIGSSLVVYPAAGFPLAAKAHGATLVIVNRDPTDQDDAADHVLRGSIGAMFEPLTVS</sequence>
<dbReference type="SUPFAM" id="SSF52467">
    <property type="entry name" value="DHS-like NAD/FAD-binding domain"/>
    <property type="match status" value="1"/>
</dbReference>
<dbReference type="GO" id="GO:0017136">
    <property type="term" value="F:histone deacetylase activity, NAD-dependent"/>
    <property type="evidence" value="ECO:0007669"/>
    <property type="project" value="TreeGrafter"/>
</dbReference>
<name>A0AAE4AS23_9HYPH</name>
<feature type="binding site" evidence="4">
    <location>
        <position position="138"/>
    </location>
    <ligand>
        <name>Zn(2+)</name>
        <dbReference type="ChEBI" id="CHEBI:29105"/>
    </ligand>
</feature>
<keyword evidence="7" id="KW-1185">Reference proteome</keyword>
<evidence type="ECO:0000256" key="3">
    <source>
        <dbReference type="ARBA" id="ARBA00023027"/>
    </source>
</evidence>
<dbReference type="EC" id="2.3.1.286" evidence="1"/>
<organism evidence="6 7">
    <name type="scientific">Amorphus orientalis</name>
    <dbReference type="NCBI Taxonomy" id="649198"/>
    <lineage>
        <taxon>Bacteria</taxon>
        <taxon>Pseudomonadati</taxon>
        <taxon>Pseudomonadota</taxon>
        <taxon>Alphaproteobacteria</taxon>
        <taxon>Hyphomicrobiales</taxon>
        <taxon>Amorphaceae</taxon>
        <taxon>Amorphus</taxon>
    </lineage>
</organism>
<dbReference type="CDD" id="cd01407">
    <property type="entry name" value="SIR2-fam"/>
    <property type="match status" value="1"/>
</dbReference>
<feature type="binding site" evidence="4">
    <location>
        <position position="135"/>
    </location>
    <ligand>
        <name>Zn(2+)</name>
        <dbReference type="ChEBI" id="CHEBI:29105"/>
    </ligand>
</feature>
<feature type="binding site" evidence="4">
    <location>
        <position position="160"/>
    </location>
    <ligand>
        <name>Zn(2+)</name>
        <dbReference type="ChEBI" id="CHEBI:29105"/>
    </ligand>
</feature>
<evidence type="ECO:0000313" key="7">
    <source>
        <dbReference type="Proteomes" id="UP001229244"/>
    </source>
</evidence>
<evidence type="ECO:0000313" key="6">
    <source>
        <dbReference type="EMBL" id="MDQ0314773.1"/>
    </source>
</evidence>
<evidence type="ECO:0000256" key="4">
    <source>
        <dbReference type="PROSITE-ProRule" id="PRU00236"/>
    </source>
</evidence>
<accession>A0AAE4AS23</accession>
<gene>
    <name evidence="6" type="ORF">J2S73_001210</name>
</gene>
<proteinExistence type="predicted"/>
<keyword evidence="6" id="KW-0378">Hydrolase</keyword>
<dbReference type="AlphaFoldDB" id="A0AAE4AS23"/>
<dbReference type="GO" id="GO:0016787">
    <property type="term" value="F:hydrolase activity"/>
    <property type="evidence" value="ECO:0007669"/>
    <property type="project" value="UniProtKB-KW"/>
</dbReference>
<dbReference type="PANTHER" id="PTHR11085:SF4">
    <property type="entry name" value="NAD-DEPENDENT PROTEIN DEACYLASE"/>
    <property type="match status" value="1"/>
</dbReference>
<dbReference type="EMBL" id="JAUSUL010000001">
    <property type="protein sequence ID" value="MDQ0314773.1"/>
    <property type="molecule type" value="Genomic_DNA"/>
</dbReference>
<keyword evidence="4" id="KW-0862">Zinc</keyword>
<evidence type="ECO:0000256" key="2">
    <source>
        <dbReference type="ARBA" id="ARBA00022679"/>
    </source>
</evidence>
<protein>
    <recommendedName>
        <fullName evidence="1">protein acetyllysine N-acetyltransferase</fullName>
        <ecNumber evidence="1">2.3.1.286</ecNumber>
    </recommendedName>
</protein>
<dbReference type="Gene3D" id="3.40.50.1220">
    <property type="entry name" value="TPP-binding domain"/>
    <property type="match status" value="1"/>
</dbReference>
<dbReference type="PROSITE" id="PS50305">
    <property type="entry name" value="SIRTUIN"/>
    <property type="match status" value="1"/>
</dbReference>
<dbReference type="GO" id="GO:0046872">
    <property type="term" value="F:metal ion binding"/>
    <property type="evidence" value="ECO:0007669"/>
    <property type="project" value="UniProtKB-KW"/>
</dbReference>
<feature type="active site" description="Proton acceptor" evidence="4">
    <location>
        <position position="127"/>
    </location>
</feature>
<dbReference type="InterPro" id="IPR026590">
    <property type="entry name" value="Ssirtuin_cat_dom"/>
</dbReference>
<dbReference type="Pfam" id="PF02146">
    <property type="entry name" value="SIR2"/>
    <property type="match status" value="1"/>
</dbReference>
<keyword evidence="2" id="KW-0808">Transferase</keyword>
<dbReference type="RefSeq" id="WP_306884559.1">
    <property type="nucleotide sequence ID" value="NZ_JAUSUL010000001.1"/>
</dbReference>
<evidence type="ECO:0000259" key="5">
    <source>
        <dbReference type="PROSITE" id="PS50305"/>
    </source>
</evidence>
<comment type="caution">
    <text evidence="6">The sequence shown here is derived from an EMBL/GenBank/DDBJ whole genome shotgun (WGS) entry which is preliminary data.</text>
</comment>
<keyword evidence="4" id="KW-0479">Metal-binding</keyword>
<dbReference type="InterPro" id="IPR029035">
    <property type="entry name" value="DHS-like_NAD/FAD-binding_dom"/>
</dbReference>
<dbReference type="PANTHER" id="PTHR11085">
    <property type="entry name" value="NAD-DEPENDENT PROTEIN DEACYLASE SIRTUIN-5, MITOCHONDRIAL-RELATED"/>
    <property type="match status" value="1"/>
</dbReference>
<reference evidence="6" key="1">
    <citation type="submission" date="2023-07" db="EMBL/GenBank/DDBJ databases">
        <title>Genomic Encyclopedia of Type Strains, Phase IV (KMG-IV): sequencing the most valuable type-strain genomes for metagenomic binning, comparative biology and taxonomic classification.</title>
        <authorList>
            <person name="Goeker M."/>
        </authorList>
    </citation>
    <scope>NUCLEOTIDE SEQUENCE</scope>
    <source>
        <strain evidence="6">DSM 21202</strain>
    </source>
</reference>
<dbReference type="Gene3D" id="2.20.28.200">
    <property type="match status" value="1"/>
</dbReference>